<dbReference type="PANTHER" id="PTHR46401:SF2">
    <property type="entry name" value="GLYCOSYLTRANSFERASE WBBK-RELATED"/>
    <property type="match status" value="1"/>
</dbReference>
<dbReference type="PANTHER" id="PTHR46401">
    <property type="entry name" value="GLYCOSYLTRANSFERASE WBBK-RELATED"/>
    <property type="match status" value="1"/>
</dbReference>
<comment type="caution">
    <text evidence="3">The sequence shown here is derived from an EMBL/GenBank/DDBJ whole genome shotgun (WGS) entry which is preliminary data.</text>
</comment>
<proteinExistence type="predicted"/>
<dbReference type="Gene3D" id="3.40.50.2000">
    <property type="entry name" value="Glycogen Phosphorylase B"/>
    <property type="match status" value="1"/>
</dbReference>
<evidence type="ECO:0000313" key="3">
    <source>
        <dbReference type="EMBL" id="KKI98571.1"/>
    </source>
</evidence>
<dbReference type="OrthoDB" id="7847955at2"/>
<dbReference type="GO" id="GO:0016757">
    <property type="term" value="F:glycosyltransferase activity"/>
    <property type="evidence" value="ECO:0007669"/>
    <property type="project" value="InterPro"/>
</dbReference>
<evidence type="ECO:0000313" key="4">
    <source>
        <dbReference type="Proteomes" id="UP000034681"/>
    </source>
</evidence>
<dbReference type="AlphaFoldDB" id="A0A0M2PW21"/>
<evidence type="ECO:0000259" key="2">
    <source>
        <dbReference type="Pfam" id="PF00534"/>
    </source>
</evidence>
<dbReference type="Pfam" id="PF00534">
    <property type="entry name" value="Glycos_transf_1"/>
    <property type="match status" value="1"/>
</dbReference>
<organism evidence="3 4">
    <name type="scientific">Prochlorothrix hollandica PCC 9006 = CALU 1027</name>
    <dbReference type="NCBI Taxonomy" id="317619"/>
    <lineage>
        <taxon>Bacteria</taxon>
        <taxon>Bacillati</taxon>
        <taxon>Cyanobacteriota</taxon>
        <taxon>Cyanophyceae</taxon>
        <taxon>Prochlorotrichales</taxon>
        <taxon>Prochlorotrichaceae</taxon>
        <taxon>Prochlorothrix</taxon>
    </lineage>
</organism>
<dbReference type="GO" id="GO:0009103">
    <property type="term" value="P:lipopolysaccharide biosynthetic process"/>
    <property type="evidence" value="ECO:0007669"/>
    <property type="project" value="TreeGrafter"/>
</dbReference>
<keyword evidence="4" id="KW-1185">Reference proteome</keyword>
<evidence type="ECO:0000256" key="1">
    <source>
        <dbReference type="ARBA" id="ARBA00022679"/>
    </source>
</evidence>
<accession>A0A0M2PW21</accession>
<feature type="domain" description="Glycosyl transferase family 1" evidence="2">
    <location>
        <begin position="202"/>
        <end position="268"/>
    </location>
</feature>
<dbReference type="STRING" id="317619.GCA_000332315_01464"/>
<name>A0A0M2PW21_PROHO</name>
<dbReference type="eggNOG" id="COG0438">
    <property type="taxonomic scope" value="Bacteria"/>
</dbReference>
<gene>
    <name evidence="3" type="ORF">PROH_16880</name>
</gene>
<protein>
    <submittedName>
        <fullName evidence="3">Group 1 glycosyl transferase</fullName>
    </submittedName>
</protein>
<sequence>MKNRKIVIVTKDNASGLSRDTAILTAVLRQAGFQVTIFPVSKPTLGHKLHRIGETAQGKFWRAWGRFSYDIGIFLEAVVPYWLDYSKINCLMPNQEWFIDRWLPYLPHFDYVLCKTRYAQGIFAGLGCQTQFVSFTSVDRLPTAHLDPTKTYDSFFHLVGNISLQKGTAQVVDQWQRHPHWPPLHIRQPPQPYHQPAPNLHYLTDFLPDAQLQAYQNRHGLHLCPSEAEGFGHNLVEAMGCGALVLTTNGPPMNEIVTADRGLLMDYHETKPQNLGTNYYVTGEGLERAIEAVLALDEGERRRRGSAARAWYRDNDRFFRHTLVEFLRGL</sequence>
<dbReference type="SUPFAM" id="SSF53756">
    <property type="entry name" value="UDP-Glycosyltransferase/glycogen phosphorylase"/>
    <property type="match status" value="1"/>
</dbReference>
<dbReference type="InterPro" id="IPR001296">
    <property type="entry name" value="Glyco_trans_1"/>
</dbReference>
<dbReference type="Proteomes" id="UP000034681">
    <property type="component" value="Unassembled WGS sequence"/>
</dbReference>
<dbReference type="EMBL" id="AJTX02000007">
    <property type="protein sequence ID" value="KKI98571.1"/>
    <property type="molecule type" value="Genomic_DNA"/>
</dbReference>
<keyword evidence="1 3" id="KW-0808">Transferase</keyword>
<reference evidence="3" key="1">
    <citation type="submission" date="2012-04" db="EMBL/GenBank/DDBJ databases">
        <authorList>
            <person name="Borisov I.G."/>
            <person name="Ivanikova N.V."/>
            <person name="Pinevich A.V."/>
        </authorList>
    </citation>
    <scope>NUCLEOTIDE SEQUENCE</scope>
    <source>
        <strain evidence="3">CALU 1027</strain>
    </source>
</reference>
<dbReference type="RefSeq" id="WP_017712005.1">
    <property type="nucleotide sequence ID" value="NZ_KB235936.1"/>
</dbReference>